<evidence type="ECO:0000313" key="2">
    <source>
        <dbReference type="EMBL" id="KAF7636685.1"/>
    </source>
</evidence>
<gene>
    <name evidence="2" type="ORF">Mgra_00003865</name>
</gene>
<protein>
    <submittedName>
        <fullName evidence="2">F-box domain-containing protein</fullName>
    </submittedName>
</protein>
<reference evidence="2" key="1">
    <citation type="journal article" date="2020" name="Ecol. Evol.">
        <title>Genome structure and content of the rice root-knot nematode (Meloidogyne graminicola).</title>
        <authorList>
            <person name="Phan N.T."/>
            <person name="Danchin E.G.J."/>
            <person name="Klopp C."/>
            <person name="Perfus-Barbeoch L."/>
            <person name="Kozlowski D.K."/>
            <person name="Koutsovoulos G.D."/>
            <person name="Lopez-Roques C."/>
            <person name="Bouchez O."/>
            <person name="Zahm M."/>
            <person name="Besnard G."/>
            <person name="Bellafiore S."/>
        </authorList>
    </citation>
    <scope>NUCLEOTIDE SEQUENCE</scope>
    <source>
        <strain evidence="2">VN-18</strain>
    </source>
</reference>
<keyword evidence="3" id="KW-1185">Reference proteome</keyword>
<dbReference type="PROSITE" id="PS50181">
    <property type="entry name" value="FBOX"/>
    <property type="match status" value="1"/>
</dbReference>
<organism evidence="2 3">
    <name type="scientific">Meloidogyne graminicola</name>
    <dbReference type="NCBI Taxonomy" id="189291"/>
    <lineage>
        <taxon>Eukaryota</taxon>
        <taxon>Metazoa</taxon>
        <taxon>Ecdysozoa</taxon>
        <taxon>Nematoda</taxon>
        <taxon>Chromadorea</taxon>
        <taxon>Rhabditida</taxon>
        <taxon>Tylenchina</taxon>
        <taxon>Tylenchomorpha</taxon>
        <taxon>Tylenchoidea</taxon>
        <taxon>Meloidogynidae</taxon>
        <taxon>Meloidogyninae</taxon>
        <taxon>Meloidogyne</taxon>
    </lineage>
</organism>
<sequence length="341" mass="41443">MKNNLEYLPPEIQLKILKNLNFDQLFLFKQTNHYFYNFINKYKECLARKKFKKLSIGFDSNYIKLKNIGKINNKLINFPLCNNIQEKWLYALDKQIPIYLNVKDTKNVDNFPLLLFSKEYSEDNDFYLKLPLIPKNIEEMKIIYYWFKQIFLCDFEYIDMEIYIFNPEIIKLIFNNEEIKKIKFNFKSACLYYHNYNIWKFIYEHLVINGFLDIIFHNKEIQKTTENDINILLELLLNEGNKIKIVIFTEPNNNYIKLYNLLINKIETSTNLSKIVSSIRFCCINWDCSKLIVKGIERNESRKKQKYYKITNIYNSKIMFLIEWHSFTNNLVDCIRINRFK</sequence>
<dbReference type="AlphaFoldDB" id="A0A8S9ZT75"/>
<dbReference type="OrthoDB" id="435188at2759"/>
<dbReference type="InterPro" id="IPR036047">
    <property type="entry name" value="F-box-like_dom_sf"/>
</dbReference>
<name>A0A8S9ZT75_9BILA</name>
<dbReference type="CDD" id="cd09917">
    <property type="entry name" value="F-box_SF"/>
    <property type="match status" value="1"/>
</dbReference>
<accession>A0A8S9ZT75</accession>
<comment type="caution">
    <text evidence="2">The sequence shown here is derived from an EMBL/GenBank/DDBJ whole genome shotgun (WGS) entry which is preliminary data.</text>
</comment>
<dbReference type="Pfam" id="PF00646">
    <property type="entry name" value="F-box"/>
    <property type="match status" value="1"/>
</dbReference>
<dbReference type="SUPFAM" id="SSF81383">
    <property type="entry name" value="F-box domain"/>
    <property type="match status" value="1"/>
</dbReference>
<dbReference type="Proteomes" id="UP000605970">
    <property type="component" value="Unassembled WGS sequence"/>
</dbReference>
<feature type="domain" description="F-box" evidence="1">
    <location>
        <begin position="2"/>
        <end position="54"/>
    </location>
</feature>
<proteinExistence type="predicted"/>
<evidence type="ECO:0000259" key="1">
    <source>
        <dbReference type="PROSITE" id="PS50181"/>
    </source>
</evidence>
<dbReference type="InterPro" id="IPR001810">
    <property type="entry name" value="F-box_dom"/>
</dbReference>
<dbReference type="EMBL" id="JABEBT010000027">
    <property type="protein sequence ID" value="KAF7636685.1"/>
    <property type="molecule type" value="Genomic_DNA"/>
</dbReference>
<evidence type="ECO:0000313" key="3">
    <source>
        <dbReference type="Proteomes" id="UP000605970"/>
    </source>
</evidence>